<dbReference type="GO" id="GO:0016830">
    <property type="term" value="F:carbon-carbon lyase activity"/>
    <property type="evidence" value="ECO:0007669"/>
    <property type="project" value="InterPro"/>
</dbReference>
<dbReference type="PANTHER" id="PTHR42735:SF4">
    <property type="entry name" value="PYRIDOXAL PHOSPHATE-DEPENDENT DECARBOXYLASE FAMILY PROTEIN"/>
    <property type="match status" value="1"/>
</dbReference>
<dbReference type="EMBL" id="KV429034">
    <property type="protein sequence ID" value="KZT73992.1"/>
    <property type="molecule type" value="Genomic_DNA"/>
</dbReference>
<dbReference type="Gene3D" id="3.40.640.10">
    <property type="entry name" value="Type I PLP-dependent aspartate aminotransferase-like (Major domain)"/>
    <property type="match status" value="1"/>
</dbReference>
<evidence type="ECO:0000256" key="2">
    <source>
        <dbReference type="ARBA" id="ARBA00022898"/>
    </source>
</evidence>
<dbReference type="PANTHER" id="PTHR42735">
    <property type="match status" value="1"/>
</dbReference>
<sequence length="778" mass="86710">MDVAQLETELLSLVQAGHAIYAVVAIMGTTEHGAVDPLDKVLSLRHKLQDEHGISFLVHCDAAWGGYFASLLHPAPPEYKGGRDLDDGGVYVPHQALSRYTETQLRSMRYADSITVDPHKSGYIPYPAGGLCYKDERLKYLITWTGPYIDGGASDVESMGVYGLEGSKPGAAPVAAYISNEVIGLHRGGYGGLLGEAMFTSVKMYAHWATMTLESDTLIVTPFNMLPAEREGRPVEEVEAQRAFIRRNIVDRPNRELVRDPEAMDLVRKMGSDLSINAFACNFRMSRGGPPNRDVAEASYLNRRIIERLSVSRVDDEACKKSVLLMGSQLDQERYGSCLAGFKQRLGLNPEDPAPLAGLCNVSMTPFPTAGNFVRELADSFRKVAEEEVQNCWKRVHVVPAIHSFIMQGTEDLFLAYLPMFNWGSYRQQLIVSAKLPADVMEAYVRARRERPAAVFSLHTSSKELLSNILQRRSCLVDVHEGLPMLHGIADASNTLYRTQVELMDIIILKHVELHPNPLHSGYPHVMIFFLYGTPKEQHIDHMLLTKDNVQLSSSCVQLDFGPSTERILSEIGSKSALMLVFDDLREHEMQPFGGRHKPDFFAPNRTFRVTLRMDPCLEYGPAALNMRLHESEIGEPVAQGTITLGESVYVDYVHLNRDTVPQLCITPMEQLTRDQLLLSVTNDYQRIVDDLVRIVSHESAGVAPDIEEHILARAALPSKYSLGKASDSQETGTAPSKVHVSRFTIPHPSDAYSRQMTVRNGWKDMFDARVADCRAGN</sequence>
<dbReference type="AlphaFoldDB" id="A0A165TUZ8"/>
<dbReference type="GO" id="GO:0019752">
    <property type="term" value="P:carboxylic acid metabolic process"/>
    <property type="evidence" value="ECO:0007669"/>
    <property type="project" value="InterPro"/>
</dbReference>
<keyword evidence="2 4" id="KW-0663">Pyridoxal phosphate</keyword>
<dbReference type="InterPro" id="IPR050477">
    <property type="entry name" value="GrpII_AminoAcid_Decarb"/>
</dbReference>
<dbReference type="OrthoDB" id="2161780at2759"/>
<keyword evidence="6" id="KW-1185">Reference proteome</keyword>
<comment type="cofactor">
    <cofactor evidence="1 4">
        <name>pyridoxal 5'-phosphate</name>
        <dbReference type="ChEBI" id="CHEBI:597326"/>
    </cofactor>
</comment>
<organism evidence="5 6">
    <name type="scientific">Daedalea quercina L-15889</name>
    <dbReference type="NCBI Taxonomy" id="1314783"/>
    <lineage>
        <taxon>Eukaryota</taxon>
        <taxon>Fungi</taxon>
        <taxon>Dikarya</taxon>
        <taxon>Basidiomycota</taxon>
        <taxon>Agaricomycotina</taxon>
        <taxon>Agaricomycetes</taxon>
        <taxon>Polyporales</taxon>
        <taxon>Fomitopsis</taxon>
    </lineage>
</organism>
<dbReference type="GO" id="GO:0030170">
    <property type="term" value="F:pyridoxal phosphate binding"/>
    <property type="evidence" value="ECO:0007669"/>
    <property type="project" value="InterPro"/>
</dbReference>
<dbReference type="SUPFAM" id="SSF53383">
    <property type="entry name" value="PLP-dependent transferases"/>
    <property type="match status" value="1"/>
</dbReference>
<evidence type="ECO:0000256" key="3">
    <source>
        <dbReference type="ARBA" id="ARBA00023239"/>
    </source>
</evidence>
<evidence type="ECO:0000256" key="1">
    <source>
        <dbReference type="ARBA" id="ARBA00001933"/>
    </source>
</evidence>
<dbReference type="InterPro" id="IPR015424">
    <property type="entry name" value="PyrdxlP-dep_Trfase"/>
</dbReference>
<protein>
    <recommendedName>
        <fullName evidence="7">PLP-dependent transferase</fullName>
    </recommendedName>
</protein>
<evidence type="ECO:0008006" key="7">
    <source>
        <dbReference type="Google" id="ProtNLM"/>
    </source>
</evidence>
<accession>A0A165TUZ8</accession>
<dbReference type="STRING" id="1314783.A0A165TUZ8"/>
<gene>
    <name evidence="5" type="ORF">DAEQUDRAFT_720836</name>
</gene>
<proteinExistence type="predicted"/>
<dbReference type="Proteomes" id="UP000076727">
    <property type="component" value="Unassembled WGS sequence"/>
</dbReference>
<dbReference type="InterPro" id="IPR002129">
    <property type="entry name" value="PyrdxlP-dep_de-COase"/>
</dbReference>
<evidence type="ECO:0000256" key="4">
    <source>
        <dbReference type="PIRSR" id="PIRSR602129-50"/>
    </source>
</evidence>
<keyword evidence="3" id="KW-0456">Lyase</keyword>
<dbReference type="InterPro" id="IPR015421">
    <property type="entry name" value="PyrdxlP-dep_Trfase_major"/>
</dbReference>
<evidence type="ECO:0000313" key="6">
    <source>
        <dbReference type="Proteomes" id="UP000076727"/>
    </source>
</evidence>
<dbReference type="Pfam" id="PF00282">
    <property type="entry name" value="Pyridoxal_deC"/>
    <property type="match status" value="1"/>
</dbReference>
<reference evidence="5 6" key="1">
    <citation type="journal article" date="2016" name="Mol. Biol. Evol.">
        <title>Comparative Genomics of Early-Diverging Mushroom-Forming Fungi Provides Insights into the Origins of Lignocellulose Decay Capabilities.</title>
        <authorList>
            <person name="Nagy L.G."/>
            <person name="Riley R."/>
            <person name="Tritt A."/>
            <person name="Adam C."/>
            <person name="Daum C."/>
            <person name="Floudas D."/>
            <person name="Sun H."/>
            <person name="Yadav J.S."/>
            <person name="Pangilinan J."/>
            <person name="Larsson K.H."/>
            <person name="Matsuura K."/>
            <person name="Barry K."/>
            <person name="Labutti K."/>
            <person name="Kuo R."/>
            <person name="Ohm R.A."/>
            <person name="Bhattacharya S.S."/>
            <person name="Shirouzu T."/>
            <person name="Yoshinaga Y."/>
            <person name="Martin F.M."/>
            <person name="Grigoriev I.V."/>
            <person name="Hibbett D.S."/>
        </authorList>
    </citation>
    <scope>NUCLEOTIDE SEQUENCE [LARGE SCALE GENOMIC DNA]</scope>
    <source>
        <strain evidence="5 6">L-15889</strain>
    </source>
</reference>
<feature type="modified residue" description="N6-(pyridoxal phosphate)lysine" evidence="4">
    <location>
        <position position="120"/>
    </location>
</feature>
<name>A0A165TUZ8_9APHY</name>
<evidence type="ECO:0000313" key="5">
    <source>
        <dbReference type="EMBL" id="KZT73992.1"/>
    </source>
</evidence>